<evidence type="ECO:0000313" key="4">
    <source>
        <dbReference type="EMBL" id="KAK3918805.1"/>
    </source>
</evidence>
<dbReference type="FunFam" id="1.10.340.70:FF:000003">
    <property type="entry name" value="Protein CBG25708"/>
    <property type="match status" value="1"/>
</dbReference>
<dbReference type="FunFam" id="3.30.420.10:FF:000063">
    <property type="entry name" value="Retrovirus-related Pol polyprotein from transposon 297-like Protein"/>
    <property type="match status" value="1"/>
</dbReference>
<dbReference type="PROSITE" id="PS50994">
    <property type="entry name" value="INTEGRASE"/>
    <property type="match status" value="1"/>
</dbReference>
<feature type="region of interest" description="Disordered" evidence="2">
    <location>
        <begin position="207"/>
        <end position="242"/>
    </location>
</feature>
<dbReference type="EMBL" id="JAHWGI010000960">
    <property type="protein sequence ID" value="KAK3918805.1"/>
    <property type="molecule type" value="Genomic_DNA"/>
</dbReference>
<evidence type="ECO:0000313" key="5">
    <source>
        <dbReference type="Proteomes" id="UP001219518"/>
    </source>
</evidence>
<dbReference type="SUPFAM" id="SSF53098">
    <property type="entry name" value="Ribonuclease H-like"/>
    <property type="match status" value="1"/>
</dbReference>
<keyword evidence="5" id="KW-1185">Reference proteome</keyword>
<dbReference type="EC" id="2.7.7.49" evidence="1"/>
<feature type="compositionally biased region" description="Polar residues" evidence="2">
    <location>
        <begin position="1001"/>
        <end position="1011"/>
    </location>
</feature>
<dbReference type="GO" id="GO:0015074">
    <property type="term" value="P:DNA integration"/>
    <property type="evidence" value="ECO:0007669"/>
    <property type="project" value="InterPro"/>
</dbReference>
<dbReference type="InterPro" id="IPR001584">
    <property type="entry name" value="Integrase_cat-core"/>
</dbReference>
<reference evidence="4" key="2">
    <citation type="journal article" date="2023" name="BMC Genomics">
        <title>Pest status, molecular evolution, and epigenetic factors derived from the genome assembly of Frankliniella fusca, a thysanopteran phytovirus vector.</title>
        <authorList>
            <person name="Catto M.A."/>
            <person name="Labadie P.E."/>
            <person name="Jacobson A.L."/>
            <person name="Kennedy G.G."/>
            <person name="Srinivasan R."/>
            <person name="Hunt B.G."/>
        </authorList>
    </citation>
    <scope>NUCLEOTIDE SEQUENCE</scope>
    <source>
        <strain evidence="4">PL_HMW_Pooled</strain>
    </source>
</reference>
<dbReference type="Gene3D" id="3.10.10.10">
    <property type="entry name" value="HIV Type 1 Reverse Transcriptase, subunit A, domain 1"/>
    <property type="match status" value="1"/>
</dbReference>
<evidence type="ECO:0000256" key="1">
    <source>
        <dbReference type="ARBA" id="ARBA00012493"/>
    </source>
</evidence>
<organism evidence="4 5">
    <name type="scientific">Frankliniella fusca</name>
    <dbReference type="NCBI Taxonomy" id="407009"/>
    <lineage>
        <taxon>Eukaryota</taxon>
        <taxon>Metazoa</taxon>
        <taxon>Ecdysozoa</taxon>
        <taxon>Arthropoda</taxon>
        <taxon>Hexapoda</taxon>
        <taxon>Insecta</taxon>
        <taxon>Pterygota</taxon>
        <taxon>Neoptera</taxon>
        <taxon>Paraneoptera</taxon>
        <taxon>Thysanoptera</taxon>
        <taxon>Terebrantia</taxon>
        <taxon>Thripoidea</taxon>
        <taxon>Thripidae</taxon>
        <taxon>Frankliniella</taxon>
    </lineage>
</organism>
<dbReference type="GO" id="GO:0003964">
    <property type="term" value="F:RNA-directed DNA polymerase activity"/>
    <property type="evidence" value="ECO:0007669"/>
    <property type="project" value="UniProtKB-EC"/>
</dbReference>
<evidence type="ECO:0000256" key="2">
    <source>
        <dbReference type="SAM" id="MobiDB-lite"/>
    </source>
</evidence>
<dbReference type="InterPro" id="IPR041588">
    <property type="entry name" value="Integrase_H2C2"/>
</dbReference>
<dbReference type="GO" id="GO:0042575">
    <property type="term" value="C:DNA polymerase complex"/>
    <property type="evidence" value="ECO:0007669"/>
    <property type="project" value="UniProtKB-ARBA"/>
</dbReference>
<accession>A0AAE1HCM6</accession>
<dbReference type="Pfam" id="PF17921">
    <property type="entry name" value="Integrase_H2C2"/>
    <property type="match status" value="1"/>
</dbReference>
<proteinExistence type="predicted"/>
<dbReference type="InterPro" id="IPR036397">
    <property type="entry name" value="RNaseH_sf"/>
</dbReference>
<dbReference type="Gene3D" id="1.10.340.70">
    <property type="match status" value="1"/>
</dbReference>
<reference evidence="4" key="1">
    <citation type="submission" date="2021-07" db="EMBL/GenBank/DDBJ databases">
        <authorList>
            <person name="Catto M.A."/>
            <person name="Jacobson A."/>
            <person name="Kennedy G."/>
            <person name="Labadie P."/>
            <person name="Hunt B.G."/>
            <person name="Srinivasan R."/>
        </authorList>
    </citation>
    <scope>NUCLEOTIDE SEQUENCE</scope>
    <source>
        <strain evidence="4">PL_HMW_Pooled</strain>
        <tissue evidence="4">Head</tissue>
    </source>
</reference>
<dbReference type="GO" id="GO:0003676">
    <property type="term" value="F:nucleic acid binding"/>
    <property type="evidence" value="ECO:0007669"/>
    <property type="project" value="InterPro"/>
</dbReference>
<gene>
    <name evidence="4" type="ORF">KUF71_008053</name>
</gene>
<dbReference type="InterPro" id="IPR050951">
    <property type="entry name" value="Retrovirus_Pol_polyprotein"/>
</dbReference>
<sequence length="1064" mass="120424">MSNIQRPGPVNLRSGNIQASWTRFHQKFSIYLLATQQENAAATVKFALLLGEAGDDALEIYNSFKDKLITYKKDQTGQDVVDVDKSQDYDSVVKEFENYAAAKKCVLACRETFRQRSQKPKESVVTWLAALRNLSRDCEFGPIEESMIQNRLILGAYDKQLRDSLMSKSNLPLSDVVDIHKLAETRAKYPHPEGVESMAVDSVQTYNRQGGKPARGRGQGKRPNNGRPNPKPQKPSTSHGKRQAFTYKCRKCLEVHEAGNCPAWGKKCHKCGMLNHYAATHNSKRKPTPETKKVNTLVSLTDKEEQSLLEGKFSSSETDLMDIGEVRYVDSLGSCSSDRPKEYLEEIRVNGTHWIVFKLDPGSQVNLITLKDFKILNSQNDLEMIPTKAVLEAWDESTRQPDGLVRLKVETKYGRSMDYKFYVSLKGRRAILGLRACEDLDLIRRVIHPVTVIDSVTVNSIVLPESKDLFISQYKELFTGLGQFKQKVTIVVDPQVQPRMCPPRRYNFSIINRLKDKLDNLVQRGVVAKITTESPKFVSNLVIREKSDGDLRICLDPEFQPRVEYLPGKLLHLADLLSRNCLNDPVEDDPEMVEYVHEVVENIPMSSDMKERFLTETDKDAGLSAAKRFYQNGWPSTRDKVPLEARQYWGIRNDLFVEDDLVILNDRIVVPEVLRPKVLKRLHAAHLGMDKTKSRARQSVYWPGLSNDIETLIRECRICERHSAQNFKEPLIPHEIPQLRFQKVSVDIMELDSKCYLVLVDNLSKWLEIKPLTRKSSSAVIGVLRVIFATHGVPEIIFGDNNPLNSAECHEFAASIGSEVRTSSPEYPRSNGLAEKGVHIAKQLIKKCTDEGTHYLDALREYNNTPLSGMDVSPSQILMSRICRTSVPMLQKQLEPKVVNIHPTLEKLRNKVTSKHDAHARRKPVTFKVGNSVALRRGNKWTKGIIVAKHKADRSYLVKLLDGKILRRNTYHLRHSFTKPDGKDSGVNVDDILDSLRAGQNRETANPNPNTACVLAGPQNPNRTEAEEIIPSSSRHGLTAGEPGKTRSGRRVIPIQRFGNNVYF</sequence>
<dbReference type="PANTHER" id="PTHR37984:SF7">
    <property type="entry name" value="INTEGRASE CATALYTIC DOMAIN-CONTAINING PROTEIN"/>
    <property type="match status" value="1"/>
</dbReference>
<dbReference type="InterPro" id="IPR012337">
    <property type="entry name" value="RNaseH-like_sf"/>
</dbReference>
<dbReference type="Proteomes" id="UP001219518">
    <property type="component" value="Unassembled WGS sequence"/>
</dbReference>
<dbReference type="SUPFAM" id="SSF56672">
    <property type="entry name" value="DNA/RNA polymerases"/>
    <property type="match status" value="1"/>
</dbReference>
<evidence type="ECO:0000259" key="3">
    <source>
        <dbReference type="PROSITE" id="PS50994"/>
    </source>
</evidence>
<dbReference type="Gene3D" id="3.30.420.10">
    <property type="entry name" value="Ribonuclease H-like superfamily/Ribonuclease H"/>
    <property type="match status" value="1"/>
</dbReference>
<feature type="domain" description="Integrase catalytic" evidence="3">
    <location>
        <begin position="733"/>
        <end position="847"/>
    </location>
</feature>
<dbReference type="InterPro" id="IPR043502">
    <property type="entry name" value="DNA/RNA_pol_sf"/>
</dbReference>
<dbReference type="AlphaFoldDB" id="A0AAE1HCM6"/>
<comment type="caution">
    <text evidence="4">The sequence shown here is derived from an EMBL/GenBank/DDBJ whole genome shotgun (WGS) entry which is preliminary data.</text>
</comment>
<feature type="region of interest" description="Disordered" evidence="2">
    <location>
        <begin position="1001"/>
        <end position="1052"/>
    </location>
</feature>
<dbReference type="PANTHER" id="PTHR37984">
    <property type="entry name" value="PROTEIN CBG26694"/>
    <property type="match status" value="1"/>
</dbReference>
<protein>
    <recommendedName>
        <fullName evidence="1">RNA-directed DNA polymerase</fullName>
        <ecNumber evidence="1">2.7.7.49</ecNumber>
    </recommendedName>
</protein>
<name>A0AAE1HCM6_9NEOP</name>